<dbReference type="Pfam" id="PF13359">
    <property type="entry name" value="DDE_Tnp_4"/>
    <property type="match status" value="1"/>
</dbReference>
<evidence type="ECO:0000259" key="3">
    <source>
        <dbReference type="Pfam" id="PF13359"/>
    </source>
</evidence>
<dbReference type="OrthoDB" id="6627079at2759"/>
<reference evidence="4" key="1">
    <citation type="submission" date="2019-08" db="EMBL/GenBank/DDBJ databases">
        <title>The genome of the North American firefly Photinus pyralis.</title>
        <authorList>
            <consortium name="Photinus pyralis genome working group"/>
            <person name="Fallon T.R."/>
            <person name="Sander Lower S.E."/>
            <person name="Weng J.-K."/>
        </authorList>
    </citation>
    <scope>NUCLEOTIDE SEQUENCE</scope>
    <source>
        <strain evidence="4">TRF0915ILg1</strain>
        <tissue evidence="4">Whole body</tissue>
    </source>
</reference>
<dbReference type="GO" id="GO:0046872">
    <property type="term" value="F:metal ion binding"/>
    <property type="evidence" value="ECO:0007669"/>
    <property type="project" value="UniProtKB-KW"/>
</dbReference>
<feature type="domain" description="DDE Tnp4" evidence="3">
    <location>
        <begin position="71"/>
        <end position="148"/>
    </location>
</feature>
<proteinExistence type="predicted"/>
<accession>A0A8K0G830</accession>
<dbReference type="EMBL" id="VTPC01065092">
    <property type="protein sequence ID" value="KAF2889589.1"/>
    <property type="molecule type" value="Genomic_DNA"/>
</dbReference>
<sequence length="204" mass="23804">MNAETFNDLLNRIQERIKKQDTLLRESISAKDRLIITLRYLAPGETMKSLSYSFRVDERPLPVREISVPFVILADAAFPLAYNILKPFPFRNITWEQRIFNYRLSRTRRVVENAFGILTNRFRIFLITISLNPDKVRLIVLTCVALHNYLLTRKTSNVAEIDIDRRFTFKYGPSQQGGNHATRQAIDTRKEFMAYFNGDGAVPW</sequence>
<evidence type="ECO:0000313" key="5">
    <source>
        <dbReference type="Proteomes" id="UP000801492"/>
    </source>
</evidence>
<comment type="caution">
    <text evidence="4">The sequence shown here is derived from an EMBL/GenBank/DDBJ whole genome shotgun (WGS) entry which is preliminary data.</text>
</comment>
<protein>
    <recommendedName>
        <fullName evidence="3">DDE Tnp4 domain-containing protein</fullName>
    </recommendedName>
</protein>
<name>A0A8K0G830_IGNLU</name>
<organism evidence="4 5">
    <name type="scientific">Ignelater luminosus</name>
    <name type="common">Cucubano</name>
    <name type="synonym">Pyrophorus luminosus</name>
    <dbReference type="NCBI Taxonomy" id="2038154"/>
    <lineage>
        <taxon>Eukaryota</taxon>
        <taxon>Metazoa</taxon>
        <taxon>Ecdysozoa</taxon>
        <taxon>Arthropoda</taxon>
        <taxon>Hexapoda</taxon>
        <taxon>Insecta</taxon>
        <taxon>Pterygota</taxon>
        <taxon>Neoptera</taxon>
        <taxon>Endopterygota</taxon>
        <taxon>Coleoptera</taxon>
        <taxon>Polyphaga</taxon>
        <taxon>Elateriformia</taxon>
        <taxon>Elateroidea</taxon>
        <taxon>Elateridae</taxon>
        <taxon>Agrypninae</taxon>
        <taxon>Pyrophorini</taxon>
        <taxon>Ignelater</taxon>
    </lineage>
</organism>
<keyword evidence="5" id="KW-1185">Reference proteome</keyword>
<dbReference type="AlphaFoldDB" id="A0A8K0G830"/>
<gene>
    <name evidence="4" type="ORF">ILUMI_16584</name>
</gene>
<evidence type="ECO:0000313" key="4">
    <source>
        <dbReference type="EMBL" id="KAF2889589.1"/>
    </source>
</evidence>
<keyword evidence="2" id="KW-0479">Metal-binding</keyword>
<comment type="cofactor">
    <cofactor evidence="1">
        <name>a divalent metal cation</name>
        <dbReference type="ChEBI" id="CHEBI:60240"/>
    </cofactor>
</comment>
<evidence type="ECO:0000256" key="2">
    <source>
        <dbReference type="ARBA" id="ARBA00022723"/>
    </source>
</evidence>
<dbReference type="Proteomes" id="UP000801492">
    <property type="component" value="Unassembled WGS sequence"/>
</dbReference>
<dbReference type="InterPro" id="IPR027806">
    <property type="entry name" value="HARBI1_dom"/>
</dbReference>
<evidence type="ECO:0000256" key="1">
    <source>
        <dbReference type="ARBA" id="ARBA00001968"/>
    </source>
</evidence>